<gene>
    <name evidence="1" type="ORF">DWV76_00755</name>
</gene>
<organism evidence="1 2">
    <name type="scientific">Segatella copri</name>
    <dbReference type="NCBI Taxonomy" id="165179"/>
    <lineage>
        <taxon>Bacteria</taxon>
        <taxon>Pseudomonadati</taxon>
        <taxon>Bacteroidota</taxon>
        <taxon>Bacteroidia</taxon>
        <taxon>Bacteroidales</taxon>
        <taxon>Prevotellaceae</taxon>
        <taxon>Segatella</taxon>
    </lineage>
</organism>
<dbReference type="Pfam" id="PF16225">
    <property type="entry name" value="DUF4884"/>
    <property type="match status" value="1"/>
</dbReference>
<reference evidence="1 2" key="1">
    <citation type="submission" date="2018-08" db="EMBL/GenBank/DDBJ databases">
        <title>A genome reference for cultivated species of the human gut microbiota.</title>
        <authorList>
            <person name="Zou Y."/>
            <person name="Xue W."/>
            <person name="Luo G."/>
        </authorList>
    </citation>
    <scope>NUCLEOTIDE SEQUENCE [LARGE SCALE GENOMIC DNA]</scope>
    <source>
        <strain evidence="1 2">AF12-50</strain>
    </source>
</reference>
<protein>
    <submittedName>
        <fullName evidence="1">DUF4884 domain-containing protein</fullName>
    </submittedName>
</protein>
<evidence type="ECO:0000313" key="1">
    <source>
        <dbReference type="EMBL" id="RGW45081.1"/>
    </source>
</evidence>
<dbReference type="Proteomes" id="UP000283785">
    <property type="component" value="Unassembled WGS sequence"/>
</dbReference>
<evidence type="ECO:0000313" key="2">
    <source>
        <dbReference type="Proteomes" id="UP000283785"/>
    </source>
</evidence>
<dbReference type="RefSeq" id="WP_118063098.1">
    <property type="nucleotide sequence ID" value="NZ_CP152346.1"/>
</dbReference>
<dbReference type="InterPro" id="IPR032618">
    <property type="entry name" value="DUF4884"/>
</dbReference>
<sequence length="92" mass="10453">MKKIILFVSVIFLLVSCKENKGINVPTSDSINEIKVEKLFVVDGITVYRFYDGGRVVYFTNKKGVAKAFHDEYDPATKTTRTKVVETLCNEE</sequence>
<proteinExistence type="predicted"/>
<name>A0AA92U060_9BACT</name>
<dbReference type="EMBL" id="QSAG01000001">
    <property type="protein sequence ID" value="RGW45081.1"/>
    <property type="molecule type" value="Genomic_DNA"/>
</dbReference>
<comment type="caution">
    <text evidence="1">The sequence shown here is derived from an EMBL/GenBank/DDBJ whole genome shotgun (WGS) entry which is preliminary data.</text>
</comment>
<accession>A0AA92U060</accession>
<dbReference type="PROSITE" id="PS51257">
    <property type="entry name" value="PROKAR_LIPOPROTEIN"/>
    <property type="match status" value="1"/>
</dbReference>
<dbReference type="AlphaFoldDB" id="A0AA92U060"/>